<gene>
    <name evidence="2" type="primary">113</name>
    <name evidence="2" type="ORF">SEA_BANTAM_113</name>
</gene>
<organism evidence="2 3">
    <name type="scientific">Gordonia phage Bantam</name>
    <dbReference type="NCBI Taxonomy" id="1887641"/>
    <lineage>
        <taxon>Viruses</taxon>
        <taxon>Duplodnaviria</taxon>
        <taxon>Heunggongvirae</taxon>
        <taxon>Uroviricota</taxon>
        <taxon>Caudoviricetes</taxon>
        <taxon>Bantamvirus</taxon>
        <taxon>Bantamvirus bantam</taxon>
    </lineage>
</organism>
<accession>A0A1B3AYI0</accession>
<name>A0A1B3AYI0_9CAUD</name>
<dbReference type="RefSeq" id="YP_009287581.1">
    <property type="nucleotide sequence ID" value="NC_031074.1"/>
</dbReference>
<evidence type="ECO:0000259" key="1">
    <source>
        <dbReference type="Pfam" id="PF25109"/>
    </source>
</evidence>
<dbReference type="InterPro" id="IPR023214">
    <property type="entry name" value="HAD_sf"/>
</dbReference>
<keyword evidence="2" id="KW-0808">Transferase</keyword>
<dbReference type="InterPro" id="IPR036412">
    <property type="entry name" value="HAD-like_sf"/>
</dbReference>
<dbReference type="SUPFAM" id="SSF52540">
    <property type="entry name" value="P-loop containing nucleoside triphosphate hydrolases"/>
    <property type="match status" value="1"/>
</dbReference>
<dbReference type="KEGG" id="vg:29080377"/>
<dbReference type="EMBL" id="KX557272">
    <property type="protein sequence ID" value="AOE43802.1"/>
    <property type="molecule type" value="Genomic_DNA"/>
</dbReference>
<keyword evidence="2" id="KW-0418">Kinase</keyword>
<dbReference type="GeneID" id="29080377"/>
<dbReference type="Pfam" id="PF13671">
    <property type="entry name" value="AAA_33"/>
    <property type="match status" value="1"/>
</dbReference>
<dbReference type="Pfam" id="PF25109">
    <property type="entry name" value="HAD_PNKP"/>
    <property type="match status" value="1"/>
</dbReference>
<reference evidence="3" key="1">
    <citation type="submission" date="2016-07" db="EMBL/GenBank/DDBJ databases">
        <authorList>
            <person name="Florea S."/>
            <person name="Webb J.S."/>
            <person name="Jaromczyk J."/>
            <person name="Schardl C.L."/>
        </authorList>
    </citation>
    <scope>NUCLEOTIDE SEQUENCE [LARGE SCALE GENOMIC DNA]</scope>
</reference>
<dbReference type="SUPFAM" id="SSF56784">
    <property type="entry name" value="HAD-like"/>
    <property type="match status" value="1"/>
</dbReference>
<protein>
    <submittedName>
        <fullName evidence="2">Polynucleotide kinase</fullName>
    </submittedName>
</protein>
<evidence type="ECO:0000313" key="3">
    <source>
        <dbReference type="Proteomes" id="UP000202170"/>
    </source>
</evidence>
<dbReference type="PANTHER" id="PTHR43883">
    <property type="entry name" value="SLR0207 PROTEIN"/>
    <property type="match status" value="1"/>
</dbReference>
<proteinExistence type="predicted"/>
<dbReference type="InterPro" id="IPR056782">
    <property type="entry name" value="HAD_PNKP"/>
</dbReference>
<dbReference type="InterPro" id="IPR052732">
    <property type="entry name" value="Cell-binding_unc_protein"/>
</dbReference>
<evidence type="ECO:0000313" key="2">
    <source>
        <dbReference type="EMBL" id="AOE43802.1"/>
    </source>
</evidence>
<dbReference type="Gene3D" id="3.40.50.300">
    <property type="entry name" value="P-loop containing nucleotide triphosphate hydrolases"/>
    <property type="match status" value="1"/>
</dbReference>
<dbReference type="GO" id="GO:0016301">
    <property type="term" value="F:kinase activity"/>
    <property type="evidence" value="ECO:0007669"/>
    <property type="project" value="UniProtKB-KW"/>
</dbReference>
<keyword evidence="3" id="KW-1185">Reference proteome</keyword>
<sequence length="305" mass="34081">MTTLTCMRGYPGSGKSTLARQMASKNHAVVVGRDYLRQMLGGVDYSYDSEFEDRVTIAQKAQVTALLKSGVDVIVDDTNLNSGYLKAFRDLARRAGAEFLVADVRTDVDTCIARDFARFEQGGRYVGDAVIRKMAKRWPMDKWPAIKPRRPIIVEPLEPGENDPSKAPAVIVDIDGTLADMAGKRSPYDYSKVSGDLLHEDVAYLVRKLAAGNTIIIMSGRDDSCLGDTVVWLQQHGIPFDELHMRPAKSSGKDADPDWIVKLALFNEYVRGRYHVRMVIDDRDQVVELWRKLGLRCLQVAPGDF</sequence>
<dbReference type="Gene3D" id="3.40.50.1000">
    <property type="entry name" value="HAD superfamily/HAD-like"/>
    <property type="match status" value="1"/>
</dbReference>
<dbReference type="Proteomes" id="UP000202170">
    <property type="component" value="Segment"/>
</dbReference>
<feature type="domain" description="Polynucleotide kinase PNKP phosphatase" evidence="1">
    <location>
        <begin position="169"/>
        <end position="305"/>
    </location>
</feature>
<dbReference type="PANTHER" id="PTHR43883:SF1">
    <property type="entry name" value="GLUCONOKINASE"/>
    <property type="match status" value="1"/>
</dbReference>
<dbReference type="OrthoDB" id="5906at10239"/>
<dbReference type="InterPro" id="IPR027417">
    <property type="entry name" value="P-loop_NTPase"/>
</dbReference>